<evidence type="ECO:0000313" key="2">
    <source>
        <dbReference type="Proteomes" id="UP001299970"/>
    </source>
</evidence>
<dbReference type="InterPro" id="IPR028082">
    <property type="entry name" value="Peripla_BP_I"/>
</dbReference>
<protein>
    <recommendedName>
        <fullName evidence="3">ABC-type branched-subunit amino acid transport system substrate-binding protein</fullName>
    </recommendedName>
</protein>
<reference evidence="1 2" key="1">
    <citation type="submission" date="2022-03" db="EMBL/GenBank/DDBJ databases">
        <title>Pseudonocardia alaer sp. nov., a novel actinomycete isolated from reed forest soil.</title>
        <authorList>
            <person name="Wang L."/>
        </authorList>
    </citation>
    <scope>NUCLEOTIDE SEQUENCE [LARGE SCALE GENOMIC DNA]</scope>
    <source>
        <strain evidence="1 2">Y-16303</strain>
    </source>
</reference>
<sequence>MDQQQESARFEQFEGFDALITMLDEIYCRPRRTESRSRTRPIIACVQPRLHENPGLLRSIADRLTSRDGRRHVPYALVSCGPDPAPTHPADPDLVPLTPADVVAVRGILVDAANQLARDQGGAYRFPRFRLVTWSMAQTFEGDPETEQRLRELRVRLRERALWSIAVPEGVVSEALPIWLRLLGVLLTPFYFRARQSGRIPGFGRRYRWFLRQPNMAPGQFRSFVGMAERLTEGEWSQTENPEQVLRLMVNAFLEDLRESFRGGGWTRRYRTTCPVVLLDGITRTNGGYALLRTVSAVRNETGSFDPLLLVTTSTRVPPLADNPQPAPDAQGHPAVAAPTALAVWRQGMPQRRRKRDVRAWIVIVHIPERAEKQGSPAQRITLRRPSRPALRTRRASVLVVSTIVILASGSYWQAGMAHSASTCGDGFTWLGVESTASDVRRVDDDVCIGVTDGSNPHVLPDVEVFDEVRTTILRQNNTALQLHADQPERPFVTLVFLGSLTAPSTSGNDVLTAEREQLAGMAVAQAVQLTKPQQQYEPIVRVLIANAGPGMRHGTQVAQQLGAMARTDPSIVAVVGLSESRQTTADTIAALGAAGLPTVSATLSADSLVEESKLYFQIAPQNRREAEVAAAYADQLVTVGRVERPLTRQARIYLSDDAEDLYSQNLAADFTASFGSRGFDVETVTFTPGGTSQGAAAADRHVSDAVVAGRDACDFDGVVLYAARGLPDYPAFVNGVSNRCRDRPPYILANDDVTRYVADRNISSTNTAVPFEYLSFATAPELLSTPPSESSDFYARLNSMFPYEQTSDRGRSLDGHAALNHDAAYTAILAVSYLARDGVAIDGGTVWSALMSVTDAAGAQRRYLGVTGPIDFGGTVGRRVPIDKPITVIRFTGGGPTAQDNIVCAGRGDPLTQPWCPFDS</sequence>
<evidence type="ECO:0000313" key="1">
    <source>
        <dbReference type="EMBL" id="MCH6166221.1"/>
    </source>
</evidence>
<proteinExistence type="predicted"/>
<evidence type="ECO:0008006" key="3">
    <source>
        <dbReference type="Google" id="ProtNLM"/>
    </source>
</evidence>
<gene>
    <name evidence="1" type="ORF">MMF94_11045</name>
</gene>
<organism evidence="1 2">
    <name type="scientific">Pseudonocardia alaniniphila</name>
    <dbReference type="NCBI Taxonomy" id="75291"/>
    <lineage>
        <taxon>Bacteria</taxon>
        <taxon>Bacillati</taxon>
        <taxon>Actinomycetota</taxon>
        <taxon>Actinomycetes</taxon>
        <taxon>Pseudonocardiales</taxon>
        <taxon>Pseudonocardiaceae</taxon>
        <taxon>Pseudonocardia</taxon>
    </lineage>
</organism>
<dbReference type="RefSeq" id="WP_241036249.1">
    <property type="nucleotide sequence ID" value="NZ_BAAAJF010000020.1"/>
</dbReference>
<dbReference type="Gene3D" id="3.40.50.2300">
    <property type="match status" value="2"/>
</dbReference>
<name>A0ABS9TD53_9PSEU</name>
<accession>A0ABS9TD53</accession>
<dbReference type="EMBL" id="JAKXMK010000008">
    <property type="protein sequence ID" value="MCH6166221.1"/>
    <property type="molecule type" value="Genomic_DNA"/>
</dbReference>
<dbReference type="Proteomes" id="UP001299970">
    <property type="component" value="Unassembled WGS sequence"/>
</dbReference>
<comment type="caution">
    <text evidence="1">The sequence shown here is derived from an EMBL/GenBank/DDBJ whole genome shotgun (WGS) entry which is preliminary data.</text>
</comment>
<keyword evidence="2" id="KW-1185">Reference proteome</keyword>
<dbReference type="SUPFAM" id="SSF53822">
    <property type="entry name" value="Periplasmic binding protein-like I"/>
    <property type="match status" value="1"/>
</dbReference>